<dbReference type="Proteomes" id="UP001454036">
    <property type="component" value="Unassembled WGS sequence"/>
</dbReference>
<proteinExistence type="predicted"/>
<name>A0AAV3PNS4_LITER</name>
<evidence type="ECO:0000256" key="1">
    <source>
        <dbReference type="SAM" id="MobiDB-lite"/>
    </source>
</evidence>
<comment type="caution">
    <text evidence="3">The sequence shown here is derived from an EMBL/GenBank/DDBJ whole genome shotgun (WGS) entry which is preliminary data.</text>
</comment>
<feature type="region of interest" description="Disordered" evidence="1">
    <location>
        <begin position="155"/>
        <end position="191"/>
    </location>
</feature>
<dbReference type="PANTHER" id="PTHR33223:SF6">
    <property type="entry name" value="CCHC-TYPE DOMAIN-CONTAINING PROTEIN"/>
    <property type="match status" value="1"/>
</dbReference>
<reference evidence="3 4" key="1">
    <citation type="submission" date="2024-01" db="EMBL/GenBank/DDBJ databases">
        <title>The complete chloroplast genome sequence of Lithospermum erythrorhizon: insights into the phylogenetic relationship among Boraginaceae species and the maternal lineages of purple gromwells.</title>
        <authorList>
            <person name="Okada T."/>
            <person name="Watanabe K."/>
        </authorList>
    </citation>
    <scope>NUCLEOTIDE SEQUENCE [LARGE SCALE GENOMIC DNA]</scope>
</reference>
<dbReference type="AlphaFoldDB" id="A0AAV3PNS4"/>
<dbReference type="InterPro" id="IPR005162">
    <property type="entry name" value="Retrotrans_gag_dom"/>
</dbReference>
<protein>
    <recommendedName>
        <fullName evidence="2">Retrotransposon gag domain-containing protein</fullName>
    </recommendedName>
</protein>
<organism evidence="3 4">
    <name type="scientific">Lithospermum erythrorhizon</name>
    <name type="common">Purple gromwell</name>
    <name type="synonym">Lithospermum officinale var. erythrorhizon</name>
    <dbReference type="NCBI Taxonomy" id="34254"/>
    <lineage>
        <taxon>Eukaryota</taxon>
        <taxon>Viridiplantae</taxon>
        <taxon>Streptophyta</taxon>
        <taxon>Embryophyta</taxon>
        <taxon>Tracheophyta</taxon>
        <taxon>Spermatophyta</taxon>
        <taxon>Magnoliopsida</taxon>
        <taxon>eudicotyledons</taxon>
        <taxon>Gunneridae</taxon>
        <taxon>Pentapetalae</taxon>
        <taxon>asterids</taxon>
        <taxon>lamiids</taxon>
        <taxon>Boraginales</taxon>
        <taxon>Boraginaceae</taxon>
        <taxon>Boraginoideae</taxon>
        <taxon>Lithospermeae</taxon>
        <taxon>Lithospermum</taxon>
    </lineage>
</organism>
<gene>
    <name evidence="3" type="ORF">LIER_11626</name>
</gene>
<feature type="compositionally biased region" description="Polar residues" evidence="1">
    <location>
        <begin position="156"/>
        <end position="171"/>
    </location>
</feature>
<dbReference type="Pfam" id="PF03732">
    <property type="entry name" value="Retrotrans_gag"/>
    <property type="match status" value="1"/>
</dbReference>
<evidence type="ECO:0000313" key="4">
    <source>
        <dbReference type="Proteomes" id="UP001454036"/>
    </source>
</evidence>
<feature type="domain" description="Retrotransposon gag" evidence="2">
    <location>
        <begin position="50"/>
        <end position="138"/>
    </location>
</feature>
<evidence type="ECO:0000259" key="2">
    <source>
        <dbReference type="Pfam" id="PF03732"/>
    </source>
</evidence>
<dbReference type="PANTHER" id="PTHR33223">
    <property type="entry name" value="CCHC-TYPE DOMAIN-CONTAINING PROTEIN"/>
    <property type="match status" value="1"/>
</dbReference>
<feature type="region of interest" description="Disordered" evidence="1">
    <location>
        <begin position="273"/>
        <end position="329"/>
    </location>
</feature>
<accession>A0AAV3PNS4</accession>
<dbReference type="EMBL" id="BAABME010002167">
    <property type="protein sequence ID" value="GAA0153374.1"/>
    <property type="molecule type" value="Genomic_DNA"/>
</dbReference>
<feature type="compositionally biased region" description="Basic and acidic residues" evidence="1">
    <location>
        <begin position="274"/>
        <end position="317"/>
    </location>
</feature>
<keyword evidence="4" id="KW-1185">Reference proteome</keyword>
<sequence>MPTTASRRECKTKISFTDRLDVVPLPKGFVLHQSTQFGRSGDPIKHLQAFSNSPSDKVLEWYMTLPLKSIDTYKQTTDAFIAKFGSAIQAHQDERALMDIEQGSTEFLKSYQKRYNDILLTIPEVNNKVAYMAFYKELRYGKLKKALVLEKPLSTDHLTGQGPNRPENSLSGKGFNEIGGNPSRGDNMIPNHKRDCRLRKKDIHNNNTIHSRGFGGFSLQWFDWVSYPNRFICYCIPYSSQDEIPYSGGIGKICGDQNRAHVCYQTLVPPLNKGKSEQGRKRSRENHKEVNTIRNEEEEDYSPKERDSEKKGEHHEEVEEIPFEQEKADKTFQIRTMLGEEHKQRLIALVREYADVFAWGLGVFQE</sequence>
<evidence type="ECO:0000313" key="3">
    <source>
        <dbReference type="EMBL" id="GAA0153374.1"/>
    </source>
</evidence>